<dbReference type="InterPro" id="IPR012334">
    <property type="entry name" value="Pectin_lyas_fold"/>
</dbReference>
<evidence type="ECO:0000256" key="1">
    <source>
        <dbReference type="SAM" id="SignalP"/>
    </source>
</evidence>
<dbReference type="Proteomes" id="UP000184420">
    <property type="component" value="Unassembled WGS sequence"/>
</dbReference>
<dbReference type="OrthoDB" id="974660at2"/>
<accession>A0A1M6Z2J0</accession>
<dbReference type="STRING" id="1419482.SAMN05444266_102585"/>
<organism evidence="2 3">
    <name type="scientific">Chitinophaga jiangningensis</name>
    <dbReference type="NCBI Taxonomy" id="1419482"/>
    <lineage>
        <taxon>Bacteria</taxon>
        <taxon>Pseudomonadati</taxon>
        <taxon>Bacteroidota</taxon>
        <taxon>Chitinophagia</taxon>
        <taxon>Chitinophagales</taxon>
        <taxon>Chitinophagaceae</taxon>
        <taxon>Chitinophaga</taxon>
    </lineage>
</organism>
<gene>
    <name evidence="2" type="ORF">SAMN05444266_102585</name>
</gene>
<dbReference type="PROSITE" id="PS51257">
    <property type="entry name" value="PROKAR_LIPOPROTEIN"/>
    <property type="match status" value="1"/>
</dbReference>
<dbReference type="RefSeq" id="WP_073079438.1">
    <property type="nucleotide sequence ID" value="NZ_FRBL01000002.1"/>
</dbReference>
<keyword evidence="1" id="KW-0732">Signal</keyword>
<reference evidence="2 3" key="1">
    <citation type="submission" date="2016-11" db="EMBL/GenBank/DDBJ databases">
        <authorList>
            <person name="Jaros S."/>
            <person name="Januszkiewicz K."/>
            <person name="Wedrychowicz H."/>
        </authorList>
    </citation>
    <scope>NUCLEOTIDE SEQUENCE [LARGE SCALE GENOMIC DNA]</scope>
    <source>
        <strain evidence="2 3">DSM 27406</strain>
    </source>
</reference>
<protein>
    <submittedName>
        <fullName evidence="2">Right handed beta helix region</fullName>
    </submittedName>
</protein>
<sequence length="420" mass="45430">MTFNKYICFLLLAVMMATGCKKANIDVDTTGTESNTEGIKGDVYGIWTKGSVKRVVGDITVPEGKSLTIEEGVTVIMDTLAKPEFIVKGNLYAVGTPEFPVKITIEEGYRTAAKKFGKQWGGILAAPTCQELLLDNAIIEYGGATTTEASASVKEGLYKAVAGENLPALWFINSKGKLVVTNCIFRNFQEDCTYIEGGSIIFSNNKFYTTGLTGGEGINIKSGCIADVAYNLFYSTNTNALKLSNSGDRTPQAHVVAYNNTIVTTGWRRPTIKGGSVWLEASVYAEIYNNLFANARFGIKHDTKKLEDSRSVISNNLYYGYDQTTVNQFQPGNDIIGGKNEIRGTKAGDNDPKFVNYPLSTTMSSPDFDLSWDFRLQSGSPAIGAGINTFSRNWSAGIVINGTQYSSPAPSANIGAFGVK</sequence>
<dbReference type="InterPro" id="IPR011050">
    <property type="entry name" value="Pectin_lyase_fold/virulence"/>
</dbReference>
<keyword evidence="3" id="KW-1185">Reference proteome</keyword>
<feature type="signal peptide" evidence="1">
    <location>
        <begin position="1"/>
        <end position="23"/>
    </location>
</feature>
<proteinExistence type="predicted"/>
<dbReference type="EMBL" id="FRBL01000002">
    <property type="protein sequence ID" value="SHL24592.1"/>
    <property type="molecule type" value="Genomic_DNA"/>
</dbReference>
<feature type="chain" id="PRO_5012680723" evidence="1">
    <location>
        <begin position="24"/>
        <end position="420"/>
    </location>
</feature>
<dbReference type="SUPFAM" id="SSF51126">
    <property type="entry name" value="Pectin lyase-like"/>
    <property type="match status" value="1"/>
</dbReference>
<dbReference type="AlphaFoldDB" id="A0A1M6Z2J0"/>
<name>A0A1M6Z2J0_9BACT</name>
<evidence type="ECO:0000313" key="2">
    <source>
        <dbReference type="EMBL" id="SHL24592.1"/>
    </source>
</evidence>
<dbReference type="Gene3D" id="2.160.20.10">
    <property type="entry name" value="Single-stranded right-handed beta-helix, Pectin lyase-like"/>
    <property type="match status" value="1"/>
</dbReference>
<evidence type="ECO:0000313" key="3">
    <source>
        <dbReference type="Proteomes" id="UP000184420"/>
    </source>
</evidence>